<proteinExistence type="predicted"/>
<comment type="caution">
    <text evidence="1">The sequence shown here is derived from an EMBL/GenBank/DDBJ whole genome shotgun (WGS) entry which is preliminary data.</text>
</comment>
<evidence type="ECO:0000313" key="1">
    <source>
        <dbReference type="EMBL" id="MVN91453.1"/>
    </source>
</evidence>
<name>A0A6I4IQC7_9SPHI</name>
<evidence type="ECO:0000313" key="2">
    <source>
        <dbReference type="Proteomes" id="UP000434850"/>
    </source>
</evidence>
<reference evidence="1 2" key="1">
    <citation type="submission" date="2019-12" db="EMBL/GenBank/DDBJ databases">
        <title>Mucilaginibacter sp. HME9299 genome sequencing and assembly.</title>
        <authorList>
            <person name="Kang H."/>
            <person name="Kim H."/>
            <person name="Joh K."/>
        </authorList>
    </citation>
    <scope>NUCLEOTIDE SEQUENCE [LARGE SCALE GENOMIC DNA]</scope>
    <source>
        <strain evidence="1 2">HME9299</strain>
    </source>
</reference>
<accession>A0A6I4IQC7</accession>
<dbReference type="RefSeq" id="WP_157541687.1">
    <property type="nucleotide sequence ID" value="NZ_WQLA01000003.1"/>
</dbReference>
<keyword evidence="2" id="KW-1185">Reference proteome</keyword>
<organism evidence="1 2">
    <name type="scientific">Mucilaginibacter aquatilis</name>
    <dbReference type="NCBI Taxonomy" id="1517760"/>
    <lineage>
        <taxon>Bacteria</taxon>
        <taxon>Pseudomonadati</taxon>
        <taxon>Bacteroidota</taxon>
        <taxon>Sphingobacteriia</taxon>
        <taxon>Sphingobacteriales</taxon>
        <taxon>Sphingobacteriaceae</taxon>
        <taxon>Mucilaginibacter</taxon>
    </lineage>
</organism>
<dbReference type="AlphaFoldDB" id="A0A6I4IQC7"/>
<protein>
    <submittedName>
        <fullName evidence="1">Uncharacterized protein</fullName>
    </submittedName>
</protein>
<gene>
    <name evidence="1" type="ORF">GO816_09990</name>
</gene>
<dbReference type="Proteomes" id="UP000434850">
    <property type="component" value="Unassembled WGS sequence"/>
</dbReference>
<sequence length="136" mass="15902">MRALVHNNYYEITPDTEIVYVDGAIIPITDDGNDNWGFIFEGTFIPLNTFEVEGVIWYFTKDYQQVEIREFLENGLSSTGYSQHEIEWFKTCQHPHQEWNVIAYFKVRDKEIYCSSSYQAGSELALLELLANDLRS</sequence>
<dbReference type="EMBL" id="WQLA01000003">
    <property type="protein sequence ID" value="MVN91453.1"/>
    <property type="molecule type" value="Genomic_DNA"/>
</dbReference>